<dbReference type="EMBL" id="DXEU01000057">
    <property type="protein sequence ID" value="HIX51810.1"/>
    <property type="molecule type" value="Genomic_DNA"/>
</dbReference>
<dbReference type="PANTHER" id="PTHR30303">
    <property type="entry name" value="HYDROGENASE ISOENZYMES FORMATION PROTEIN HYPE"/>
    <property type="match status" value="1"/>
</dbReference>
<dbReference type="InterPro" id="IPR010918">
    <property type="entry name" value="PurM-like_C_dom"/>
</dbReference>
<reference evidence="2" key="2">
    <citation type="submission" date="2021-04" db="EMBL/GenBank/DDBJ databases">
        <authorList>
            <person name="Gilroy R."/>
        </authorList>
    </citation>
    <scope>NUCLEOTIDE SEQUENCE</scope>
    <source>
        <strain evidence="2">ChiGjej4B4-12881</strain>
    </source>
</reference>
<name>A0A9D1W3V4_9FIRM</name>
<gene>
    <name evidence="2" type="ORF">IAA28_03260</name>
</gene>
<reference evidence="2" key="1">
    <citation type="journal article" date="2021" name="PeerJ">
        <title>Extensive microbial diversity within the chicken gut microbiome revealed by metagenomics and culture.</title>
        <authorList>
            <person name="Gilroy R."/>
            <person name="Ravi A."/>
            <person name="Getino M."/>
            <person name="Pursley I."/>
            <person name="Horton D.L."/>
            <person name="Alikhan N.F."/>
            <person name="Baker D."/>
            <person name="Gharbi K."/>
            <person name="Hall N."/>
            <person name="Watson M."/>
            <person name="Adriaenssens E.M."/>
            <person name="Foster-Nyarko E."/>
            <person name="Jarju S."/>
            <person name="Secka A."/>
            <person name="Antonio M."/>
            <person name="Oren A."/>
            <person name="Chaudhuri R.R."/>
            <person name="La Ragione R."/>
            <person name="Hildebrand F."/>
            <person name="Pallen M.J."/>
        </authorList>
    </citation>
    <scope>NUCLEOTIDE SEQUENCE</scope>
    <source>
        <strain evidence="2">ChiGjej4B4-12881</strain>
    </source>
</reference>
<evidence type="ECO:0000313" key="3">
    <source>
        <dbReference type="Proteomes" id="UP000886780"/>
    </source>
</evidence>
<dbReference type="AlphaFoldDB" id="A0A9D1W3V4"/>
<dbReference type="SUPFAM" id="SSF56042">
    <property type="entry name" value="PurM C-terminal domain-like"/>
    <property type="match status" value="1"/>
</dbReference>
<organism evidence="2 3">
    <name type="scientific">Candidatus Lachnoclostridium stercoripullorum</name>
    <dbReference type="NCBI Taxonomy" id="2838635"/>
    <lineage>
        <taxon>Bacteria</taxon>
        <taxon>Bacillati</taxon>
        <taxon>Bacillota</taxon>
        <taxon>Clostridia</taxon>
        <taxon>Lachnospirales</taxon>
        <taxon>Lachnospiraceae</taxon>
    </lineage>
</organism>
<proteinExistence type="predicted"/>
<dbReference type="InterPro" id="IPR011854">
    <property type="entry name" value="HypE"/>
</dbReference>
<dbReference type="PANTHER" id="PTHR30303:SF4">
    <property type="entry name" value="HYDROGENASE EXPRESSION_FORMATION PROTEIN HYPE"/>
    <property type="match status" value="1"/>
</dbReference>
<protein>
    <submittedName>
        <fullName evidence="2">AIR synthase</fullName>
    </submittedName>
</protein>
<evidence type="ECO:0000313" key="2">
    <source>
        <dbReference type="EMBL" id="HIX51810.1"/>
    </source>
</evidence>
<feature type="domain" description="PurM-like C-terminal" evidence="1">
    <location>
        <begin position="68"/>
        <end position="149"/>
    </location>
</feature>
<dbReference type="Pfam" id="PF02769">
    <property type="entry name" value="AIRS_C"/>
    <property type="match status" value="1"/>
</dbReference>
<dbReference type="InterPro" id="IPR036676">
    <property type="entry name" value="PurM-like_C_sf"/>
</dbReference>
<accession>A0A9D1W3V4</accession>
<evidence type="ECO:0000259" key="1">
    <source>
        <dbReference type="Pfam" id="PF02769"/>
    </source>
</evidence>
<dbReference type="GO" id="GO:0051604">
    <property type="term" value="P:protein maturation"/>
    <property type="evidence" value="ECO:0007669"/>
    <property type="project" value="TreeGrafter"/>
</dbReference>
<comment type="caution">
    <text evidence="2">The sequence shown here is derived from an EMBL/GenBank/DDBJ whole genome shotgun (WGS) entry which is preliminary data.</text>
</comment>
<dbReference type="Proteomes" id="UP000886780">
    <property type="component" value="Unassembled WGS sequence"/>
</dbReference>
<dbReference type="Gene3D" id="3.90.650.10">
    <property type="entry name" value="PurM-like C-terminal domain"/>
    <property type="match status" value="1"/>
</dbReference>
<sequence length="185" mass="20371">MEAGQDLVAVGYAGAWGAARIAGEKGEQLKCRFSPGYLREAVFRRETPLPADISFWEEMGAAEYEPAGEGGILTALWNLSGAYGLGIEFSLRAIPLRQETVEICEEFGLNPYRLYSRDCGVLAAPNGGRLAERLQREGIPAAVIGRVKRGIAREILSEEGVAYLERPREDEMWKVLPEIPDVEKS</sequence>